<dbReference type="Pfam" id="PF04389">
    <property type="entry name" value="Peptidase_M28"/>
    <property type="match status" value="1"/>
</dbReference>
<evidence type="ECO:0000256" key="1">
    <source>
        <dbReference type="SAM" id="SignalP"/>
    </source>
</evidence>
<dbReference type="OrthoDB" id="9778250at2"/>
<name>A0A2P6CES5_9FLAO</name>
<dbReference type="PANTHER" id="PTHR12147">
    <property type="entry name" value="METALLOPEPTIDASE M28 FAMILY MEMBER"/>
    <property type="match status" value="1"/>
</dbReference>
<dbReference type="GO" id="GO:0006508">
    <property type="term" value="P:proteolysis"/>
    <property type="evidence" value="ECO:0007669"/>
    <property type="project" value="InterPro"/>
</dbReference>
<feature type="signal peptide" evidence="1">
    <location>
        <begin position="1"/>
        <end position="22"/>
    </location>
</feature>
<organism evidence="3 4">
    <name type="scientific">Polaribacter butkevichii</name>
    <dbReference type="NCBI Taxonomy" id="218490"/>
    <lineage>
        <taxon>Bacteria</taxon>
        <taxon>Pseudomonadati</taxon>
        <taxon>Bacteroidota</taxon>
        <taxon>Flavobacteriia</taxon>
        <taxon>Flavobacteriales</taxon>
        <taxon>Flavobacteriaceae</taxon>
    </lineage>
</organism>
<feature type="chain" id="PRO_5015189143" evidence="1">
    <location>
        <begin position="23"/>
        <end position="346"/>
    </location>
</feature>
<evidence type="ECO:0000313" key="3">
    <source>
        <dbReference type="EMBL" id="PQJ73417.1"/>
    </source>
</evidence>
<dbReference type="EMBL" id="MSCK01000001">
    <property type="protein sequence ID" value="PQJ73417.1"/>
    <property type="molecule type" value="Genomic_DNA"/>
</dbReference>
<evidence type="ECO:0000259" key="2">
    <source>
        <dbReference type="Pfam" id="PF04389"/>
    </source>
</evidence>
<proteinExistence type="predicted"/>
<dbReference type="Proteomes" id="UP000247345">
    <property type="component" value="Unassembled WGS sequence"/>
</dbReference>
<accession>A0A2P6CES5</accession>
<dbReference type="InterPro" id="IPR018247">
    <property type="entry name" value="EF_Hand_1_Ca_BS"/>
</dbReference>
<dbReference type="CDD" id="cd05660">
    <property type="entry name" value="M28_like_PA"/>
    <property type="match status" value="1"/>
</dbReference>
<dbReference type="RefSeq" id="WP_105049081.1">
    <property type="nucleotide sequence ID" value="NZ_CP150661.1"/>
</dbReference>
<dbReference type="GO" id="GO:0008235">
    <property type="term" value="F:metalloexopeptidase activity"/>
    <property type="evidence" value="ECO:0007669"/>
    <property type="project" value="InterPro"/>
</dbReference>
<dbReference type="InterPro" id="IPR007484">
    <property type="entry name" value="Peptidase_M28"/>
</dbReference>
<dbReference type="AlphaFoldDB" id="A0A2P6CES5"/>
<protein>
    <submittedName>
        <fullName evidence="3">Peptidase M28</fullName>
    </submittedName>
</protein>
<feature type="domain" description="Peptidase M28" evidence="2">
    <location>
        <begin position="114"/>
        <end position="324"/>
    </location>
</feature>
<dbReference type="SUPFAM" id="SSF53187">
    <property type="entry name" value="Zn-dependent exopeptidases"/>
    <property type="match status" value="1"/>
</dbReference>
<dbReference type="PROSITE" id="PS51257">
    <property type="entry name" value="PROKAR_LIPOPROTEIN"/>
    <property type="match status" value="1"/>
</dbReference>
<comment type="caution">
    <text evidence="3">The sequence shown here is derived from an EMBL/GenBank/DDBJ whole genome shotgun (WGS) entry which is preliminary data.</text>
</comment>
<evidence type="ECO:0000313" key="4">
    <source>
        <dbReference type="Proteomes" id="UP000247345"/>
    </source>
</evidence>
<keyword evidence="4" id="KW-1185">Reference proteome</keyword>
<gene>
    <name evidence="3" type="ORF">BTO14_09145</name>
</gene>
<dbReference type="Gene3D" id="3.40.630.10">
    <property type="entry name" value="Zn peptidases"/>
    <property type="match status" value="1"/>
</dbReference>
<sequence>MKKLLYSFSLLFFIACSSSQNASKEDINTDYSAKYAATITAENLKKHLYIFASDEFEGRNTGEPGQKKAIKYLKDFYVSQGIASPLGGDDYFQEVSAEFLNKNSRRGQLKDSENVLAYIKGTEKPDEIVVISAHLDHEGIKNGKIYNGADDDGSGSMAILEIAEAFQKAAKAGKGPKRSVLFLHVTGEEKGLLGSKYYTENPVFPLANTVCDLNIDMIGRVDKAHTLDSNYVYLIGADKLSTELHQISENVNTKYTNINLDYTYNDENDPNRFYYRSDHYNFAKHNIPVIFYFNGTHDDYHKPSDTPDKIEYDLLAKRTRLVFYTAWEVANRESRLIVDKAQPKKK</sequence>
<reference evidence="3 4" key="1">
    <citation type="submission" date="2016-12" db="EMBL/GenBank/DDBJ databases">
        <title>Trade-off between light-utilization and light-protection in marine flavobacteria.</title>
        <authorList>
            <person name="Kumagai Y."/>
            <person name="Yoshizawa S."/>
            <person name="Kogure K."/>
            <person name="Iwasaki W."/>
        </authorList>
    </citation>
    <scope>NUCLEOTIDE SEQUENCE [LARGE SCALE GENOMIC DNA]</scope>
    <source>
        <strain evidence="3 4">KCTC 12100</strain>
    </source>
</reference>
<dbReference type="PROSITE" id="PS00018">
    <property type="entry name" value="EF_HAND_1"/>
    <property type="match status" value="1"/>
</dbReference>
<dbReference type="PANTHER" id="PTHR12147:SF26">
    <property type="entry name" value="PEPTIDASE M28 DOMAIN-CONTAINING PROTEIN"/>
    <property type="match status" value="1"/>
</dbReference>
<keyword evidence="1" id="KW-0732">Signal</keyword>
<dbReference type="InterPro" id="IPR045175">
    <property type="entry name" value="M28_fam"/>
</dbReference>